<feature type="region of interest" description="Disordered" evidence="1">
    <location>
        <begin position="1"/>
        <end position="40"/>
    </location>
</feature>
<dbReference type="InterPro" id="IPR002575">
    <property type="entry name" value="Aminoglycoside_PTrfase"/>
</dbReference>
<dbReference type="InterPro" id="IPR011009">
    <property type="entry name" value="Kinase-like_dom_sf"/>
</dbReference>
<organism evidence="3 4">
    <name type="scientific">Byssothecium circinans</name>
    <dbReference type="NCBI Taxonomy" id="147558"/>
    <lineage>
        <taxon>Eukaryota</taxon>
        <taxon>Fungi</taxon>
        <taxon>Dikarya</taxon>
        <taxon>Ascomycota</taxon>
        <taxon>Pezizomycotina</taxon>
        <taxon>Dothideomycetes</taxon>
        <taxon>Pleosporomycetidae</taxon>
        <taxon>Pleosporales</taxon>
        <taxon>Massarineae</taxon>
        <taxon>Massarinaceae</taxon>
        <taxon>Byssothecium</taxon>
    </lineage>
</organism>
<protein>
    <recommendedName>
        <fullName evidence="2">Aminoglycoside phosphotransferase domain-containing protein</fullName>
    </recommendedName>
</protein>
<gene>
    <name evidence="3" type="ORF">CC80DRAFT_564798</name>
</gene>
<dbReference type="PANTHER" id="PTHR21310:SF51">
    <property type="entry name" value="AMINOGLYCOSIDE PHOSPHOTRANSFERASE DOMAIN-CONTAINING PROTEIN"/>
    <property type="match status" value="1"/>
</dbReference>
<evidence type="ECO:0000313" key="3">
    <source>
        <dbReference type="EMBL" id="KAF1955309.1"/>
    </source>
</evidence>
<dbReference type="PANTHER" id="PTHR21310">
    <property type="entry name" value="AMINOGLYCOSIDE PHOSPHOTRANSFERASE-RELATED-RELATED"/>
    <property type="match status" value="1"/>
</dbReference>
<keyword evidence="4" id="KW-1185">Reference proteome</keyword>
<reference evidence="3" key="1">
    <citation type="journal article" date="2020" name="Stud. Mycol.">
        <title>101 Dothideomycetes genomes: a test case for predicting lifestyles and emergence of pathogens.</title>
        <authorList>
            <person name="Haridas S."/>
            <person name="Albert R."/>
            <person name="Binder M."/>
            <person name="Bloem J."/>
            <person name="Labutti K."/>
            <person name="Salamov A."/>
            <person name="Andreopoulos B."/>
            <person name="Baker S."/>
            <person name="Barry K."/>
            <person name="Bills G."/>
            <person name="Bluhm B."/>
            <person name="Cannon C."/>
            <person name="Castanera R."/>
            <person name="Culley D."/>
            <person name="Daum C."/>
            <person name="Ezra D."/>
            <person name="Gonzalez J."/>
            <person name="Henrissat B."/>
            <person name="Kuo A."/>
            <person name="Liang C."/>
            <person name="Lipzen A."/>
            <person name="Lutzoni F."/>
            <person name="Magnuson J."/>
            <person name="Mondo S."/>
            <person name="Nolan M."/>
            <person name="Ohm R."/>
            <person name="Pangilinan J."/>
            <person name="Park H.-J."/>
            <person name="Ramirez L."/>
            <person name="Alfaro M."/>
            <person name="Sun H."/>
            <person name="Tritt A."/>
            <person name="Yoshinaga Y."/>
            <person name="Zwiers L.-H."/>
            <person name="Turgeon B."/>
            <person name="Goodwin S."/>
            <person name="Spatafora J."/>
            <person name="Crous P."/>
            <person name="Grigoriev I."/>
        </authorList>
    </citation>
    <scope>NUCLEOTIDE SEQUENCE</scope>
    <source>
        <strain evidence="3">CBS 675.92</strain>
    </source>
</reference>
<dbReference type="EMBL" id="ML976995">
    <property type="protein sequence ID" value="KAF1955309.1"/>
    <property type="molecule type" value="Genomic_DNA"/>
</dbReference>
<dbReference type="SUPFAM" id="SSF56112">
    <property type="entry name" value="Protein kinase-like (PK-like)"/>
    <property type="match status" value="1"/>
</dbReference>
<evidence type="ECO:0000256" key="1">
    <source>
        <dbReference type="SAM" id="MobiDB-lite"/>
    </source>
</evidence>
<sequence>MFIRRNKNATATKPHSFLPNLFRKYPQPSTEDPSRVSSLVQPKRKFSQGFSAKLHLPKSAKSASLSTRASISKIVKTCRRIFSRGSEDSGYGSISENVDNSVSNQAPKLPTLRYHDSSLGPSKQYEYEDIVPDGEHDRRDFPAIRAMHSSKIAAAVLEVLNLDADATCEVIDRKEGSYHHVVMLAIREPERDVRELVLRIPSHGTADNWESIDGYHLENEAVNMLYIRKKTSIPIPEVLSFDSSVTNAIGAPYILMTRMPGIPAHDMWLGKPMMDVEAADRHIESECPSEELEEKRNTFLRSLAQTMAQLDQVTFKKIGVPTYYRLELNVIICWGFAGPFRWHTPEKMFKSYTIGPFKSSVEYYNSRLDMICDPEDFFNEDDKDDEYYQYALGLRKVVDMIVSALPSPPPNMLNPDTGKPQAETFVLRHNDLDTQSILVDDNGSVAGIIDWDGLMTVPRCFGPTAFPLFLRRDVLPDFSLSQAPFLLFSLPKYREVFAEEMEKHTDARYTRKSLWFEAVHAMLYEDTEPKQLVQMLMHEID</sequence>
<feature type="compositionally biased region" description="Polar residues" evidence="1">
    <location>
        <begin position="92"/>
        <end position="106"/>
    </location>
</feature>
<dbReference type="OrthoDB" id="10003767at2759"/>
<feature type="compositionally biased region" description="Polar residues" evidence="1">
    <location>
        <begin position="27"/>
        <end position="40"/>
    </location>
</feature>
<dbReference type="AlphaFoldDB" id="A0A6A5TU84"/>
<name>A0A6A5TU84_9PLEO</name>
<dbReference type="Proteomes" id="UP000800035">
    <property type="component" value="Unassembled WGS sequence"/>
</dbReference>
<evidence type="ECO:0000313" key="4">
    <source>
        <dbReference type="Proteomes" id="UP000800035"/>
    </source>
</evidence>
<dbReference type="Pfam" id="PF01636">
    <property type="entry name" value="APH"/>
    <property type="match status" value="1"/>
</dbReference>
<accession>A0A6A5TU84</accession>
<feature type="region of interest" description="Disordered" evidence="1">
    <location>
        <begin position="86"/>
        <end position="114"/>
    </location>
</feature>
<evidence type="ECO:0000259" key="2">
    <source>
        <dbReference type="Pfam" id="PF01636"/>
    </source>
</evidence>
<feature type="domain" description="Aminoglycoside phosphotransferase" evidence="2">
    <location>
        <begin position="192"/>
        <end position="456"/>
    </location>
</feature>
<proteinExistence type="predicted"/>
<dbReference type="InterPro" id="IPR051678">
    <property type="entry name" value="AGP_Transferase"/>
</dbReference>